<keyword evidence="3" id="KW-1185">Reference proteome</keyword>
<dbReference type="InterPro" id="IPR023606">
    <property type="entry name" value="CoA-Trfase_III_dom_1_sf"/>
</dbReference>
<dbReference type="AlphaFoldDB" id="A0A8B2NC06"/>
<organism evidence="2 3">
    <name type="scientific">Acuticoccus sediminis</name>
    <dbReference type="NCBI Taxonomy" id="2184697"/>
    <lineage>
        <taxon>Bacteria</taxon>
        <taxon>Pseudomonadati</taxon>
        <taxon>Pseudomonadota</taxon>
        <taxon>Alphaproteobacteria</taxon>
        <taxon>Hyphomicrobiales</taxon>
        <taxon>Amorphaceae</taxon>
        <taxon>Acuticoccus</taxon>
    </lineage>
</organism>
<evidence type="ECO:0000313" key="3">
    <source>
        <dbReference type="Proteomes" id="UP000249590"/>
    </source>
</evidence>
<dbReference type="Pfam" id="PF02515">
    <property type="entry name" value="CoA_transf_3"/>
    <property type="match status" value="1"/>
</dbReference>
<dbReference type="GO" id="GO:0016740">
    <property type="term" value="F:transferase activity"/>
    <property type="evidence" value="ECO:0007669"/>
    <property type="project" value="UniProtKB-KW"/>
</dbReference>
<accession>A0A8B2NC06</accession>
<protein>
    <submittedName>
        <fullName evidence="2">Acyl-CoA transferase</fullName>
    </submittedName>
</protein>
<reference evidence="2 3" key="1">
    <citation type="submission" date="2018-05" db="EMBL/GenBank/DDBJ databases">
        <title>Acuticoccus sediminis sp. nov., isolated from deep-sea sediment of Indian Ocean.</title>
        <authorList>
            <person name="Liu X."/>
            <person name="Lai Q."/>
            <person name="Du Y."/>
            <person name="Sun F."/>
            <person name="Zhang X."/>
            <person name="Wang S."/>
            <person name="Shao Z."/>
        </authorList>
    </citation>
    <scope>NUCLEOTIDE SEQUENCE [LARGE SCALE GENOMIC DNA]</scope>
    <source>
        <strain evidence="2 3">PTG4-2</strain>
    </source>
</reference>
<dbReference type="PANTHER" id="PTHR48228:SF4">
    <property type="entry name" value="BLR3030 PROTEIN"/>
    <property type="match status" value="1"/>
</dbReference>
<proteinExistence type="predicted"/>
<dbReference type="Gene3D" id="3.40.50.10540">
    <property type="entry name" value="Crotonobetainyl-coa:carnitine coa-transferase, domain 1"/>
    <property type="match status" value="1"/>
</dbReference>
<dbReference type="OrthoDB" id="9806585at2"/>
<dbReference type="SUPFAM" id="SSF89796">
    <property type="entry name" value="CoA-transferase family III (CaiB/BaiF)"/>
    <property type="match status" value="2"/>
</dbReference>
<name>A0A8B2NC06_9HYPH</name>
<dbReference type="EMBL" id="QHHQ01000031">
    <property type="protein sequence ID" value="RAH95329.1"/>
    <property type="molecule type" value="Genomic_DNA"/>
</dbReference>
<gene>
    <name evidence="2" type="ORF">DLJ53_34410</name>
</gene>
<dbReference type="Proteomes" id="UP000249590">
    <property type="component" value="Unassembled WGS sequence"/>
</dbReference>
<keyword evidence="2" id="KW-0808">Transferase</keyword>
<feature type="region of interest" description="Disordered" evidence="1">
    <location>
        <begin position="446"/>
        <end position="482"/>
    </location>
</feature>
<dbReference type="InterPro" id="IPR050509">
    <property type="entry name" value="CoA-transferase_III"/>
</dbReference>
<dbReference type="PANTHER" id="PTHR48228">
    <property type="entry name" value="SUCCINYL-COA--D-CITRAMALATE COA-TRANSFERASE"/>
    <property type="match status" value="1"/>
</dbReference>
<sequence length="482" mass="50467">MRDRSMERSAMSTPAADMLGQILDGLAAPTPRDVSIHGTGSLPAAFAVSDLAGASIAAAGAALAGLLQTVGIAPAVAVDRRLASFWFGGSLQPEGWSPPPPWDPVAGDYEAADGWIRLHTNAPRHRDAALTVLGVPALRDAVADAVARWPAGALEDAIVAAGGCAAAMRSADEWAAGAAGTAVAAEPLIAWQRVGAGAAAFDPSPGRKPLQGLRVLDMTRVLAGPVATRLLALMGADVLRIDPPEWEELGVVPEVMMGKRSARVDARSLEGRERIARLFASCHVFVHGYRPGALEDLGFGGSLRRSLNPTAIEVTLDAYGWTGPWRGRRGFDSLVQMSTGIAEAGMRRFGKARPTPLPVQALDHATGYLMAAAALSALTRQRTSGETMQARLSLARTAALLMGYLSCEEAAMAPETPADSDARTEATFWGPAARIAAPLTVDLWPERPAAPLESDDAEWEAREGSHGSGKRSASIPMVDHPV</sequence>
<evidence type="ECO:0000256" key="1">
    <source>
        <dbReference type="SAM" id="MobiDB-lite"/>
    </source>
</evidence>
<dbReference type="InterPro" id="IPR003673">
    <property type="entry name" value="CoA-Trfase_fam_III"/>
</dbReference>
<comment type="caution">
    <text evidence="2">The sequence shown here is derived from an EMBL/GenBank/DDBJ whole genome shotgun (WGS) entry which is preliminary data.</text>
</comment>
<evidence type="ECO:0000313" key="2">
    <source>
        <dbReference type="EMBL" id="RAH95329.1"/>
    </source>
</evidence>